<sequence length="93" mass="10674">MDKKKEYKVKAKALALQNGFDQVSYYGEWNDYLAYTASRKEDEGRCIGYPRFILVKDGVATLAPYTQSTDIMGMTSMPKRIFRDTAIISSLFR</sequence>
<protein>
    <submittedName>
        <fullName evidence="1">Uncharacterized protein</fullName>
    </submittedName>
</protein>
<accession>K1S1W0</accession>
<organism evidence="1">
    <name type="scientific">human gut metagenome</name>
    <dbReference type="NCBI Taxonomy" id="408170"/>
    <lineage>
        <taxon>unclassified sequences</taxon>
        <taxon>metagenomes</taxon>
        <taxon>organismal metagenomes</taxon>
    </lineage>
</organism>
<name>K1S1W0_9ZZZZ</name>
<comment type="caution">
    <text evidence="1">The sequence shown here is derived from an EMBL/GenBank/DDBJ whole genome shotgun (WGS) entry which is preliminary data.</text>
</comment>
<dbReference type="AlphaFoldDB" id="K1S1W0"/>
<evidence type="ECO:0000313" key="1">
    <source>
        <dbReference type="EMBL" id="EKC49359.1"/>
    </source>
</evidence>
<proteinExistence type="predicted"/>
<reference evidence="1" key="1">
    <citation type="journal article" date="2013" name="Environ. Microbiol.">
        <title>Microbiota from the distal guts of lean and obese adolescents exhibit partial functional redundancy besides clear differences in community structure.</title>
        <authorList>
            <person name="Ferrer M."/>
            <person name="Ruiz A."/>
            <person name="Lanza F."/>
            <person name="Haange S.B."/>
            <person name="Oberbach A."/>
            <person name="Till H."/>
            <person name="Bargiela R."/>
            <person name="Campoy C."/>
            <person name="Segura M.T."/>
            <person name="Richter M."/>
            <person name="von Bergen M."/>
            <person name="Seifert J."/>
            <person name="Suarez A."/>
        </authorList>
    </citation>
    <scope>NUCLEOTIDE SEQUENCE</scope>
</reference>
<dbReference type="EMBL" id="AJWZ01010124">
    <property type="protein sequence ID" value="EKC49359.1"/>
    <property type="molecule type" value="Genomic_DNA"/>
</dbReference>
<gene>
    <name evidence="1" type="ORF">OBE_14681</name>
</gene>